<feature type="transmembrane region" description="Helical" evidence="5">
    <location>
        <begin position="410"/>
        <end position="429"/>
    </location>
</feature>
<evidence type="ECO:0000313" key="8">
    <source>
        <dbReference type="EMBL" id="KPL88279.1"/>
    </source>
</evidence>
<feature type="transmembrane region" description="Helical" evidence="5">
    <location>
        <begin position="114"/>
        <end position="133"/>
    </location>
</feature>
<feature type="transmembrane region" description="Helical" evidence="5">
    <location>
        <begin position="247"/>
        <end position="270"/>
    </location>
</feature>
<reference evidence="7 9" key="1">
    <citation type="journal article" date="2015" name="Genome Announc.">
        <title>Draft Genome Sequence of a Heterotrophic Facultative Anaerobic Thermophilic Bacterium, Ardenticatena maritima Strain 110ST.</title>
        <authorList>
            <person name="Kawaichi S."/>
            <person name="Yoshida T."/>
            <person name="Sako Y."/>
            <person name="Nakamura R."/>
        </authorList>
    </citation>
    <scope>NUCLEOTIDE SEQUENCE [LARGE SCALE GENOMIC DNA]</scope>
    <source>
        <strain evidence="7 9">110S</strain>
    </source>
</reference>
<comment type="caution">
    <text evidence="7">The sequence shown here is derived from an EMBL/GenBank/DDBJ whole genome shotgun (WGS) entry which is preliminary data.</text>
</comment>
<keyword evidence="9" id="KW-1185">Reference proteome</keyword>
<dbReference type="Proteomes" id="UP000050502">
    <property type="component" value="Unassembled WGS sequence"/>
</dbReference>
<evidence type="ECO:0000259" key="6">
    <source>
        <dbReference type="Pfam" id="PF04932"/>
    </source>
</evidence>
<feature type="transmembrane region" description="Helical" evidence="5">
    <location>
        <begin position="179"/>
        <end position="199"/>
    </location>
</feature>
<feature type="transmembrane region" description="Helical" evidence="5">
    <location>
        <begin position="37"/>
        <end position="55"/>
    </location>
</feature>
<feature type="transmembrane region" description="Helical" evidence="5">
    <location>
        <begin position="380"/>
        <end position="398"/>
    </location>
</feature>
<dbReference type="InterPro" id="IPR051533">
    <property type="entry name" value="WaaL-like"/>
</dbReference>
<dbReference type="STRING" id="872965.SE16_05420"/>
<dbReference type="GO" id="GO:0016020">
    <property type="term" value="C:membrane"/>
    <property type="evidence" value="ECO:0007669"/>
    <property type="project" value="UniProtKB-SubCell"/>
</dbReference>
<dbReference type="Pfam" id="PF04932">
    <property type="entry name" value="Wzy_C"/>
    <property type="match status" value="1"/>
</dbReference>
<feature type="transmembrane region" description="Helical" evidence="5">
    <location>
        <begin position="282"/>
        <end position="303"/>
    </location>
</feature>
<reference evidence="9" key="3">
    <citation type="submission" date="2015-08" db="EMBL/GenBank/DDBJ databases">
        <title>Draft Genome Sequence of a Heterotrophic Facultative Anaerobic Bacterium Ardenticatena maritima Strain 110S.</title>
        <authorList>
            <person name="Kawaichi S."/>
            <person name="Yoshida T."/>
            <person name="Sako Y."/>
            <person name="Nakamura R."/>
        </authorList>
    </citation>
    <scope>NUCLEOTIDE SEQUENCE [LARGE SCALE GENOMIC DNA]</scope>
    <source>
        <strain evidence="9">110S</strain>
    </source>
</reference>
<proteinExistence type="predicted"/>
<dbReference type="PANTHER" id="PTHR37422:SF13">
    <property type="entry name" value="LIPOPOLYSACCHARIDE BIOSYNTHESIS PROTEIN PA4999-RELATED"/>
    <property type="match status" value="1"/>
</dbReference>
<evidence type="ECO:0000256" key="3">
    <source>
        <dbReference type="ARBA" id="ARBA00022989"/>
    </source>
</evidence>
<feature type="transmembrane region" description="Helical" evidence="5">
    <location>
        <begin position="219"/>
        <end position="235"/>
    </location>
</feature>
<feature type="transmembrane region" description="Helical" evidence="5">
    <location>
        <begin position="12"/>
        <end position="31"/>
    </location>
</feature>
<dbReference type="PANTHER" id="PTHR37422">
    <property type="entry name" value="TEICHURONIC ACID BIOSYNTHESIS PROTEIN TUAE"/>
    <property type="match status" value="1"/>
</dbReference>
<name>A0A0M8K9Q3_9CHLR</name>
<evidence type="ECO:0000313" key="9">
    <source>
        <dbReference type="Proteomes" id="UP000037784"/>
    </source>
</evidence>
<keyword evidence="4 5" id="KW-0472">Membrane</keyword>
<evidence type="ECO:0000256" key="2">
    <source>
        <dbReference type="ARBA" id="ARBA00022692"/>
    </source>
</evidence>
<sequence length="464" mass="52496">MSFSVAYRNVSKIQMALVFVITISVAVGALIGMLNEVGLFVFFALLVTIAFFLVLWRPIWLFYLVFVVSSSASAFREVNLPFGNTTLTLSGFLWLGITVLIVFFLLMHIKEVQVFGYLWPFIFFSLWMIIRWIITPTGFAGLKDILWYSMPIVFGLFVPVALGRNRRVFLHNVERVEKAFLFSALIPVVLYGVALSTGFAEMTSRGPRGELIGSARGTPLYLLIVLSLALGNWRYDSERIRGRIFSLISLGTIFFTLGRMVIFLGLLQLGLSRVNLRQKWKVLFAASVTMAFFFYAVMNFPLLQQRFFFTDAWDPSMGLRGVNTAGRNVIWPTVFSSALQEPMIGRGIGTARVVTAQLFVDKNVSEYHPHNEYLQVFHDAGLFGLLLVCCAWIALFIRQWKLWERAELKVVQKWGMASTLSVAMVLISALTDNTLHYSIVIAPTFVLVTIATLMQRMDLNAEDN</sequence>
<organism evidence="7 9">
    <name type="scientific">Ardenticatena maritima</name>
    <dbReference type="NCBI Taxonomy" id="872965"/>
    <lineage>
        <taxon>Bacteria</taxon>
        <taxon>Bacillati</taxon>
        <taxon>Chloroflexota</taxon>
        <taxon>Ardenticatenia</taxon>
        <taxon>Ardenticatenales</taxon>
        <taxon>Ardenticatenaceae</taxon>
        <taxon>Ardenticatena</taxon>
    </lineage>
</organism>
<feature type="transmembrane region" description="Helical" evidence="5">
    <location>
        <begin position="87"/>
        <end position="107"/>
    </location>
</feature>
<gene>
    <name evidence="7" type="ORF">ARMA_2164</name>
    <name evidence="8" type="ORF">SE16_05420</name>
</gene>
<keyword evidence="3 5" id="KW-1133">Transmembrane helix</keyword>
<evidence type="ECO:0000313" key="7">
    <source>
        <dbReference type="EMBL" id="GAP63741.1"/>
    </source>
</evidence>
<reference evidence="8 10" key="2">
    <citation type="submission" date="2015-07" db="EMBL/GenBank/DDBJ databases">
        <title>Whole genome sequence of Ardenticatena maritima DSM 23922.</title>
        <authorList>
            <person name="Hemp J."/>
            <person name="Ward L.M."/>
            <person name="Pace L.A."/>
            <person name="Fischer W.W."/>
        </authorList>
    </citation>
    <scope>NUCLEOTIDE SEQUENCE [LARGE SCALE GENOMIC DNA]</scope>
    <source>
        <strain evidence="8 10">110S</strain>
    </source>
</reference>
<dbReference type="Proteomes" id="UP000037784">
    <property type="component" value="Unassembled WGS sequence"/>
</dbReference>
<dbReference type="AlphaFoldDB" id="A0A0M8K9Q3"/>
<dbReference type="OrthoDB" id="4772390at2"/>
<comment type="subcellular location">
    <subcellularLocation>
        <location evidence="1">Membrane</location>
        <topology evidence="1">Multi-pass membrane protein</topology>
    </subcellularLocation>
</comment>
<protein>
    <recommendedName>
        <fullName evidence="6">O-antigen ligase-related domain-containing protein</fullName>
    </recommendedName>
</protein>
<accession>A0A0M8K9Q3</accession>
<feature type="transmembrane region" description="Helical" evidence="5">
    <location>
        <begin position="145"/>
        <end position="163"/>
    </location>
</feature>
<feature type="transmembrane region" description="Helical" evidence="5">
    <location>
        <begin position="435"/>
        <end position="454"/>
    </location>
</feature>
<feature type="domain" description="O-antigen ligase-related" evidence="6">
    <location>
        <begin position="245"/>
        <end position="388"/>
    </location>
</feature>
<evidence type="ECO:0000256" key="5">
    <source>
        <dbReference type="SAM" id="Phobius"/>
    </source>
</evidence>
<dbReference type="EMBL" id="BBZA01000183">
    <property type="protein sequence ID" value="GAP63741.1"/>
    <property type="molecule type" value="Genomic_DNA"/>
</dbReference>
<evidence type="ECO:0000256" key="1">
    <source>
        <dbReference type="ARBA" id="ARBA00004141"/>
    </source>
</evidence>
<evidence type="ECO:0000313" key="10">
    <source>
        <dbReference type="Proteomes" id="UP000050502"/>
    </source>
</evidence>
<keyword evidence="2 5" id="KW-0812">Transmembrane</keyword>
<dbReference type="RefSeq" id="WP_054493539.1">
    <property type="nucleotide sequence ID" value="NZ_BBZA01000183.1"/>
</dbReference>
<dbReference type="InterPro" id="IPR007016">
    <property type="entry name" value="O-antigen_ligase-rel_domated"/>
</dbReference>
<evidence type="ECO:0000256" key="4">
    <source>
        <dbReference type="ARBA" id="ARBA00023136"/>
    </source>
</evidence>
<dbReference type="EMBL" id="LGKN01000004">
    <property type="protein sequence ID" value="KPL88279.1"/>
    <property type="molecule type" value="Genomic_DNA"/>
</dbReference>
<dbReference type="InParanoid" id="A0A0M8K9Q3"/>